<evidence type="ECO:0000256" key="9">
    <source>
        <dbReference type="ARBA" id="ARBA00023204"/>
    </source>
</evidence>
<evidence type="ECO:0000256" key="3">
    <source>
        <dbReference type="ARBA" id="ARBA00022454"/>
    </source>
</evidence>
<dbReference type="GO" id="GO:0008270">
    <property type="term" value="F:zinc ion binding"/>
    <property type="evidence" value="ECO:0007669"/>
    <property type="project" value="UniProtKB-KW"/>
</dbReference>
<evidence type="ECO:0000256" key="4">
    <source>
        <dbReference type="ARBA" id="ARBA00022723"/>
    </source>
</evidence>
<evidence type="ECO:0000256" key="10">
    <source>
        <dbReference type="SAM" id="Coils"/>
    </source>
</evidence>
<feature type="compositionally biased region" description="Acidic residues" evidence="11">
    <location>
        <begin position="526"/>
        <end position="537"/>
    </location>
</feature>
<evidence type="ECO:0000256" key="6">
    <source>
        <dbReference type="ARBA" id="ARBA00022771"/>
    </source>
</evidence>
<feature type="region of interest" description="Disordered" evidence="11">
    <location>
        <begin position="787"/>
        <end position="810"/>
    </location>
</feature>
<keyword evidence="5" id="KW-0227">DNA damage</keyword>
<evidence type="ECO:0000313" key="14">
    <source>
        <dbReference type="Proteomes" id="UP000683360"/>
    </source>
</evidence>
<feature type="region of interest" description="Disordered" evidence="11">
    <location>
        <begin position="610"/>
        <end position="637"/>
    </location>
</feature>
<evidence type="ECO:0000313" key="13">
    <source>
        <dbReference type="EMBL" id="CAG2229473.1"/>
    </source>
</evidence>
<protein>
    <submittedName>
        <fullName evidence="13">UVSSA</fullName>
    </submittedName>
</protein>
<feature type="coiled-coil region" evidence="10">
    <location>
        <begin position="167"/>
        <end position="210"/>
    </location>
</feature>
<keyword evidence="6" id="KW-0863">Zinc-finger</keyword>
<dbReference type="OrthoDB" id="5594015at2759"/>
<keyword evidence="8 10" id="KW-0175">Coiled coil</keyword>
<sequence length="863" mass="97201">MAKESEVLDHTLCQEMAKYVEELTTSGRPALNPDIMKSFKKICRVSSLYCEQAYHLLITQLEKGHSEIRLSAFQMIEELFNRSHCFRELLISNFQHFLELTVETDYDNPLPPPKAASDLLKSSAYSAIQKWYDKFGEEYKRLTLGFNFLKTCKKIDFNGIRSRTELQQKQEKEKEEKLKKIAKERMEKTLEQMNEMLEDIKNTITEAKTGFQLILPSPDDFFIETGEDETSLITKSSVENSRTATCTEIDDETSKTCTVTDGESSKTCTETDGESSKTCTETDGESSKTCTETDGESSKTCTETDGESSKTCTETDGDKVTTTTDDDLTSGSNSNQPECEVKDSSDLEINNISTCISSKNDNDKPIGTLTSKIESENCSEDLATDDKTNSSSIKGSNSVNNDSESDENCTENEMDDDSESDEEENVLQEHGLHSFKYNLSIDMTPGVVSLQETDDNKDLLQTLKDHYRLIVTKYKPTVNKWIQNLTKYGDKEDLTKSVIDVKTDLDSLLSKYNEMNIIPDDKPDVEMEDDSDDDFEDVPEKEGYEPTIPPHKRAEYGLDPLPTSTRSETVTQKPKASTSKNTSGFWSLSKTIEQKPESDPTTMKANFARLQQQTSSTSATSNQSKPKVPLQVSGDSQKDKLLEKAPVVPYGVDLEHWENPDKMEAPMVVNYDWLNTVWAYTERDNGESKADQDGLAALKNRSISFAGKFEAVKWKCRAPMPNGKFCERMDRFKCPFHGKIIARNDSGQPTDPKDIASLSSQHDDIDILLRDPELEADIEAALGIDLGSSKGKKKGKGKGKGKQKKYPNLTDITEVKNTSRNRLEKKIFKRSTMKRVAADLDELDNKKARDKFGNQFVYQMSQR</sequence>
<evidence type="ECO:0000256" key="1">
    <source>
        <dbReference type="ARBA" id="ARBA00004286"/>
    </source>
</evidence>
<keyword evidence="4" id="KW-0479">Metal-binding</keyword>
<keyword evidence="9" id="KW-0234">DNA repair</keyword>
<feature type="compositionally biased region" description="Polar residues" evidence="11">
    <location>
        <begin position="562"/>
        <end position="587"/>
    </location>
</feature>
<feature type="compositionally biased region" description="Polar residues" evidence="11">
    <location>
        <begin position="260"/>
        <end position="303"/>
    </location>
</feature>
<feature type="compositionally biased region" description="Basic residues" evidence="11">
    <location>
        <begin position="790"/>
        <end position="805"/>
    </location>
</feature>
<keyword evidence="7" id="KW-0862">Zinc</keyword>
<comment type="subcellular location">
    <subcellularLocation>
        <location evidence="1">Chromosome</location>
    </subcellularLocation>
</comment>
<feature type="compositionally biased region" description="Low complexity" evidence="11">
    <location>
        <begin position="611"/>
        <end position="624"/>
    </location>
</feature>
<organism evidence="13 14">
    <name type="scientific">Mytilus edulis</name>
    <name type="common">Blue mussel</name>
    <dbReference type="NCBI Taxonomy" id="6550"/>
    <lineage>
        <taxon>Eukaryota</taxon>
        <taxon>Metazoa</taxon>
        <taxon>Spiralia</taxon>
        <taxon>Lophotrochozoa</taxon>
        <taxon>Mollusca</taxon>
        <taxon>Bivalvia</taxon>
        <taxon>Autobranchia</taxon>
        <taxon>Pteriomorphia</taxon>
        <taxon>Mytilida</taxon>
        <taxon>Mytiloidea</taxon>
        <taxon>Mytilidae</taxon>
        <taxon>Mytilinae</taxon>
        <taxon>Mytilus</taxon>
    </lineage>
</organism>
<name>A0A8S3TGU9_MYTED</name>
<dbReference type="GO" id="GO:0005694">
    <property type="term" value="C:chromosome"/>
    <property type="evidence" value="ECO:0007669"/>
    <property type="project" value="UniProtKB-SubCell"/>
</dbReference>
<accession>A0A8S3TGU9</accession>
<evidence type="ECO:0000256" key="7">
    <source>
        <dbReference type="ARBA" id="ARBA00022833"/>
    </source>
</evidence>
<proteinExistence type="inferred from homology"/>
<dbReference type="AlphaFoldDB" id="A0A8S3TGU9"/>
<comment type="caution">
    <text evidence="13">The sequence shown here is derived from an EMBL/GenBank/DDBJ whole genome shotgun (WGS) entry which is preliminary data.</text>
</comment>
<dbReference type="EMBL" id="CAJPWZ010002026">
    <property type="protein sequence ID" value="CAG2229473.1"/>
    <property type="molecule type" value="Genomic_DNA"/>
</dbReference>
<dbReference type="Proteomes" id="UP000683360">
    <property type="component" value="Unassembled WGS sequence"/>
</dbReference>
<feature type="domain" description="UV-stimulated scaffold protein A C-terminal" evidence="12">
    <location>
        <begin position="643"/>
        <end position="751"/>
    </location>
</feature>
<evidence type="ECO:0000259" key="12">
    <source>
        <dbReference type="Pfam" id="PF09740"/>
    </source>
</evidence>
<feature type="region of interest" description="Disordered" evidence="11">
    <location>
        <begin position="260"/>
        <end position="345"/>
    </location>
</feature>
<dbReference type="PANTHER" id="PTHR28670">
    <property type="entry name" value="UV-STIMULATED SCAFFOLD PROTEIN A"/>
    <property type="match status" value="1"/>
</dbReference>
<dbReference type="PANTHER" id="PTHR28670:SF1">
    <property type="entry name" value="UV-STIMULATED SCAFFOLD PROTEIN A"/>
    <property type="match status" value="1"/>
</dbReference>
<dbReference type="GO" id="GO:0009411">
    <property type="term" value="P:response to UV"/>
    <property type="evidence" value="ECO:0007669"/>
    <property type="project" value="InterPro"/>
</dbReference>
<reference evidence="13" key="1">
    <citation type="submission" date="2021-03" db="EMBL/GenBank/DDBJ databases">
        <authorList>
            <person name="Bekaert M."/>
        </authorList>
    </citation>
    <scope>NUCLEOTIDE SEQUENCE</scope>
</reference>
<evidence type="ECO:0000256" key="2">
    <source>
        <dbReference type="ARBA" id="ARBA00009240"/>
    </source>
</evidence>
<keyword evidence="3" id="KW-0158">Chromosome</keyword>
<evidence type="ECO:0000256" key="11">
    <source>
        <dbReference type="SAM" id="MobiDB-lite"/>
    </source>
</evidence>
<feature type="region of interest" description="Disordered" evidence="11">
    <location>
        <begin position="519"/>
        <end position="587"/>
    </location>
</feature>
<evidence type="ECO:0000256" key="5">
    <source>
        <dbReference type="ARBA" id="ARBA00022763"/>
    </source>
</evidence>
<feature type="compositionally biased region" description="Acidic residues" evidence="11">
    <location>
        <begin position="403"/>
        <end position="423"/>
    </location>
</feature>
<feature type="region of interest" description="Disordered" evidence="11">
    <location>
        <begin position="380"/>
        <end position="423"/>
    </location>
</feature>
<keyword evidence="14" id="KW-1185">Reference proteome</keyword>
<dbReference type="InterPro" id="IPR018610">
    <property type="entry name" value="UVSSA"/>
</dbReference>
<dbReference type="Pfam" id="PF20867">
    <property type="entry name" value="UVSSA_N"/>
    <property type="match status" value="1"/>
</dbReference>
<gene>
    <name evidence="13" type="ORF">MEDL_42368</name>
</gene>
<comment type="similarity">
    <text evidence="2">Belongs to the UVSSA family.</text>
</comment>
<evidence type="ECO:0000256" key="8">
    <source>
        <dbReference type="ARBA" id="ARBA00023054"/>
    </source>
</evidence>
<dbReference type="InterPro" id="IPR049431">
    <property type="entry name" value="UVSSA_C"/>
</dbReference>
<dbReference type="GO" id="GO:0000993">
    <property type="term" value="F:RNA polymerase II complex binding"/>
    <property type="evidence" value="ECO:0007669"/>
    <property type="project" value="TreeGrafter"/>
</dbReference>
<dbReference type="Pfam" id="PF09740">
    <property type="entry name" value="DUF2043"/>
    <property type="match status" value="1"/>
</dbReference>
<dbReference type="InterPro" id="IPR049408">
    <property type="entry name" value="UVSSA_N_a-solenoid_rpt"/>
</dbReference>
<dbReference type="GO" id="GO:0006283">
    <property type="term" value="P:transcription-coupled nucleotide-excision repair"/>
    <property type="evidence" value="ECO:0007669"/>
    <property type="project" value="TreeGrafter"/>
</dbReference>